<evidence type="ECO:0000313" key="3">
    <source>
        <dbReference type="EMBL" id="KAJ5547205.1"/>
    </source>
</evidence>
<dbReference type="Proteomes" id="UP001220324">
    <property type="component" value="Unassembled WGS sequence"/>
</dbReference>
<keyword evidence="1" id="KW-0175">Coiled coil</keyword>
<reference evidence="3 4" key="1">
    <citation type="journal article" date="2023" name="IMA Fungus">
        <title>Comparative genomic study of the Penicillium genus elucidates a diverse pangenome and 15 lateral gene transfer events.</title>
        <authorList>
            <person name="Petersen C."/>
            <person name="Sorensen T."/>
            <person name="Nielsen M.R."/>
            <person name="Sondergaard T.E."/>
            <person name="Sorensen J.L."/>
            <person name="Fitzpatrick D.A."/>
            <person name="Frisvad J.C."/>
            <person name="Nielsen K.L."/>
        </authorList>
    </citation>
    <scope>NUCLEOTIDE SEQUENCE [LARGE SCALE GENOMIC DNA]</scope>
    <source>
        <strain evidence="3 4">IBT 35679</strain>
    </source>
</reference>
<keyword evidence="4" id="KW-1185">Reference proteome</keyword>
<feature type="region of interest" description="Disordered" evidence="2">
    <location>
        <begin position="1"/>
        <end position="60"/>
    </location>
</feature>
<dbReference type="EMBL" id="JAQIZZ010000003">
    <property type="protein sequence ID" value="KAJ5547205.1"/>
    <property type="molecule type" value="Genomic_DNA"/>
</dbReference>
<organism evidence="3 4">
    <name type="scientific">Penicillium frequentans</name>
    <dbReference type="NCBI Taxonomy" id="3151616"/>
    <lineage>
        <taxon>Eukaryota</taxon>
        <taxon>Fungi</taxon>
        <taxon>Dikarya</taxon>
        <taxon>Ascomycota</taxon>
        <taxon>Pezizomycotina</taxon>
        <taxon>Eurotiomycetes</taxon>
        <taxon>Eurotiomycetidae</taxon>
        <taxon>Eurotiales</taxon>
        <taxon>Aspergillaceae</taxon>
        <taxon>Penicillium</taxon>
    </lineage>
</organism>
<accession>A0AAD6D1B7</accession>
<protein>
    <submittedName>
        <fullName evidence="3">Uncharacterized protein</fullName>
    </submittedName>
</protein>
<comment type="caution">
    <text evidence="3">The sequence shown here is derived from an EMBL/GenBank/DDBJ whole genome shotgun (WGS) entry which is preliminary data.</text>
</comment>
<feature type="compositionally biased region" description="Basic and acidic residues" evidence="2">
    <location>
        <begin position="25"/>
        <end position="35"/>
    </location>
</feature>
<evidence type="ECO:0000256" key="1">
    <source>
        <dbReference type="SAM" id="Coils"/>
    </source>
</evidence>
<gene>
    <name evidence="3" type="ORF">N7494_004790</name>
</gene>
<evidence type="ECO:0000256" key="2">
    <source>
        <dbReference type="SAM" id="MobiDB-lite"/>
    </source>
</evidence>
<feature type="compositionally biased region" description="Polar residues" evidence="2">
    <location>
        <begin position="36"/>
        <end position="51"/>
    </location>
</feature>
<evidence type="ECO:0000313" key="4">
    <source>
        <dbReference type="Proteomes" id="UP001220324"/>
    </source>
</evidence>
<dbReference type="AlphaFoldDB" id="A0AAD6D1B7"/>
<proteinExistence type="predicted"/>
<sequence length="273" mass="31113">MMTPRITRLNSSAKGNDGSPTVQDESAHYSLEDVRTSNQPVATSTPGPSRTKNLRLPGNKVNRPMELPIRGGSRAMTIKNPSEMMMWMKMISKGAYNYLYDTQAACKQYKARAEQAELSLDRWRESQAKNTGWGTKRLKLKLRIAQLFNKIHQSDIALLELEIDSLQRENRALMMEAASIKRRAKLPDVPKLTDGKGVAFDYWRILIRQELFINADFYPTETRRMALIISHCAGDAAAYICPRLDKDALNPYRTADEIMDHLATLFYERLRAA</sequence>
<feature type="compositionally biased region" description="Polar residues" evidence="2">
    <location>
        <begin position="8"/>
        <end position="24"/>
    </location>
</feature>
<name>A0AAD6D1B7_9EURO</name>
<feature type="coiled-coil region" evidence="1">
    <location>
        <begin position="106"/>
        <end position="183"/>
    </location>
</feature>